<evidence type="ECO:0000256" key="13">
    <source>
        <dbReference type="ARBA" id="ARBA00022989"/>
    </source>
</evidence>
<evidence type="ECO:0000256" key="7">
    <source>
        <dbReference type="ARBA" id="ARBA00019373"/>
    </source>
</evidence>
<accession>A0A432VB76</accession>
<dbReference type="PANTHER" id="PTHR46382:SF1">
    <property type="entry name" value="PHOSPHATIDATE CYTIDYLYLTRANSFERASE"/>
    <property type="match status" value="1"/>
</dbReference>
<evidence type="ECO:0000256" key="3">
    <source>
        <dbReference type="ARBA" id="ARBA00005119"/>
    </source>
</evidence>
<dbReference type="OrthoDB" id="9799199at2"/>
<dbReference type="InterPro" id="IPR000374">
    <property type="entry name" value="PC_trans"/>
</dbReference>
<dbReference type="GO" id="GO:0016024">
    <property type="term" value="P:CDP-diacylglycerol biosynthetic process"/>
    <property type="evidence" value="ECO:0007669"/>
    <property type="project" value="UniProtKB-UniPathway"/>
</dbReference>
<evidence type="ECO:0000256" key="14">
    <source>
        <dbReference type="ARBA" id="ARBA00023098"/>
    </source>
</evidence>
<name>A0A432VB76_9HYPH</name>
<keyword evidence="8" id="KW-1003">Cell membrane</keyword>
<keyword evidence="16" id="KW-0594">Phospholipid biosynthesis</keyword>
<sequence length="271" mass="27434">MSNLQLRVISALVLAVVVLGLTWLGGLPFRILSAAIAAAVFFEWCAMARTAANASFQWLIAAFLAVVLVALVAGYSAPAVLAVFGLALIVSVVSGLVRGQGAWTSAGLAYAGLSALSVAFLRDSDSSGLVAILFLFAVVWATDILAYFVGKAVGGPKLAPSISPGKTWSGAIGGTVGGMVAGLAVAAASGSTGLPLMVGVALFLSIVSQIGDLFESWVKRRHGVKDSGNLIPGHGGVMDRVDGLVAAALALYVICMTLGGMDHPAHGLFPA</sequence>
<evidence type="ECO:0000256" key="17">
    <source>
        <dbReference type="ARBA" id="ARBA00023264"/>
    </source>
</evidence>
<dbReference type="Pfam" id="PF01148">
    <property type="entry name" value="CTP_transf_1"/>
    <property type="match status" value="1"/>
</dbReference>
<dbReference type="Proteomes" id="UP000281647">
    <property type="component" value="Unassembled WGS sequence"/>
</dbReference>
<dbReference type="UniPathway" id="UPA00557">
    <property type="reaction ID" value="UER00614"/>
</dbReference>
<feature type="transmembrane region" description="Helical" evidence="19">
    <location>
        <begin position="127"/>
        <end position="149"/>
    </location>
</feature>
<comment type="similarity">
    <text evidence="5 18">Belongs to the CDS family.</text>
</comment>
<dbReference type="RefSeq" id="WP_128625624.1">
    <property type="nucleotide sequence ID" value="NZ_RKST01000001.1"/>
</dbReference>
<protein>
    <recommendedName>
        <fullName evidence="7 18">Phosphatidate cytidylyltransferase</fullName>
        <ecNumber evidence="6 18">2.7.7.41</ecNumber>
    </recommendedName>
</protein>
<dbReference type="PANTHER" id="PTHR46382">
    <property type="entry name" value="PHOSPHATIDATE CYTIDYLYLTRANSFERASE"/>
    <property type="match status" value="1"/>
</dbReference>
<evidence type="ECO:0000256" key="16">
    <source>
        <dbReference type="ARBA" id="ARBA00023209"/>
    </source>
</evidence>
<keyword evidence="21" id="KW-1185">Reference proteome</keyword>
<keyword evidence="9" id="KW-0444">Lipid biosynthesis</keyword>
<evidence type="ECO:0000256" key="4">
    <source>
        <dbReference type="ARBA" id="ARBA00005189"/>
    </source>
</evidence>
<gene>
    <name evidence="20" type="ORF">EET67_00240</name>
</gene>
<feature type="transmembrane region" description="Helical" evidence="19">
    <location>
        <begin position="102"/>
        <end position="121"/>
    </location>
</feature>
<evidence type="ECO:0000256" key="19">
    <source>
        <dbReference type="SAM" id="Phobius"/>
    </source>
</evidence>
<comment type="pathway">
    <text evidence="3 18">Phospholipid metabolism; CDP-diacylglycerol biosynthesis; CDP-diacylglycerol from sn-glycerol 3-phosphate: step 3/3.</text>
</comment>
<evidence type="ECO:0000256" key="2">
    <source>
        <dbReference type="ARBA" id="ARBA00004651"/>
    </source>
</evidence>
<keyword evidence="12 18" id="KW-0548">Nucleotidyltransferase</keyword>
<feature type="transmembrane region" description="Helical" evidence="19">
    <location>
        <begin position="58"/>
        <end position="90"/>
    </location>
</feature>
<evidence type="ECO:0000256" key="10">
    <source>
        <dbReference type="ARBA" id="ARBA00022679"/>
    </source>
</evidence>
<evidence type="ECO:0000256" key="18">
    <source>
        <dbReference type="RuleBase" id="RU003938"/>
    </source>
</evidence>
<keyword evidence="14" id="KW-0443">Lipid metabolism</keyword>
<keyword evidence="17" id="KW-1208">Phospholipid metabolism</keyword>
<evidence type="ECO:0000256" key="8">
    <source>
        <dbReference type="ARBA" id="ARBA00022475"/>
    </source>
</evidence>
<evidence type="ECO:0000256" key="9">
    <source>
        <dbReference type="ARBA" id="ARBA00022516"/>
    </source>
</evidence>
<evidence type="ECO:0000256" key="12">
    <source>
        <dbReference type="ARBA" id="ARBA00022695"/>
    </source>
</evidence>
<feature type="transmembrane region" description="Helical" evidence="19">
    <location>
        <begin position="6"/>
        <end position="24"/>
    </location>
</feature>
<feature type="transmembrane region" description="Helical" evidence="19">
    <location>
        <begin position="243"/>
        <end position="261"/>
    </location>
</feature>
<dbReference type="EMBL" id="RKST01000001">
    <property type="protein sequence ID" value="RUM99384.1"/>
    <property type="molecule type" value="Genomic_DNA"/>
</dbReference>
<evidence type="ECO:0000256" key="5">
    <source>
        <dbReference type="ARBA" id="ARBA00010185"/>
    </source>
</evidence>
<dbReference type="GO" id="GO:0004605">
    <property type="term" value="F:phosphatidate cytidylyltransferase activity"/>
    <property type="evidence" value="ECO:0007669"/>
    <property type="project" value="UniProtKB-EC"/>
</dbReference>
<evidence type="ECO:0000256" key="15">
    <source>
        <dbReference type="ARBA" id="ARBA00023136"/>
    </source>
</evidence>
<proteinExistence type="inferred from homology"/>
<dbReference type="AlphaFoldDB" id="A0A432VB76"/>
<comment type="caution">
    <text evidence="20">The sequence shown here is derived from an EMBL/GenBank/DDBJ whole genome shotgun (WGS) entry which is preliminary data.</text>
</comment>
<evidence type="ECO:0000313" key="20">
    <source>
        <dbReference type="EMBL" id="RUM99384.1"/>
    </source>
</evidence>
<feature type="transmembrane region" description="Helical" evidence="19">
    <location>
        <begin position="194"/>
        <end position="214"/>
    </location>
</feature>
<keyword evidence="10 18" id="KW-0808">Transferase</keyword>
<evidence type="ECO:0000256" key="11">
    <source>
        <dbReference type="ARBA" id="ARBA00022692"/>
    </source>
</evidence>
<dbReference type="PROSITE" id="PS01315">
    <property type="entry name" value="CDS"/>
    <property type="match status" value="1"/>
</dbReference>
<evidence type="ECO:0000313" key="21">
    <source>
        <dbReference type="Proteomes" id="UP000281647"/>
    </source>
</evidence>
<dbReference type="EC" id="2.7.7.41" evidence="6 18"/>
<comment type="catalytic activity">
    <reaction evidence="1 18">
        <text>a 1,2-diacyl-sn-glycero-3-phosphate + CTP + H(+) = a CDP-1,2-diacyl-sn-glycerol + diphosphate</text>
        <dbReference type="Rhea" id="RHEA:16229"/>
        <dbReference type="ChEBI" id="CHEBI:15378"/>
        <dbReference type="ChEBI" id="CHEBI:33019"/>
        <dbReference type="ChEBI" id="CHEBI:37563"/>
        <dbReference type="ChEBI" id="CHEBI:58332"/>
        <dbReference type="ChEBI" id="CHEBI:58608"/>
        <dbReference type="EC" id="2.7.7.41"/>
    </reaction>
</comment>
<evidence type="ECO:0000256" key="6">
    <source>
        <dbReference type="ARBA" id="ARBA00012487"/>
    </source>
</evidence>
<keyword evidence="13 19" id="KW-1133">Transmembrane helix</keyword>
<comment type="subcellular location">
    <subcellularLocation>
        <location evidence="2">Cell membrane</location>
        <topology evidence="2">Multi-pass membrane protein</topology>
    </subcellularLocation>
</comment>
<keyword evidence="15 19" id="KW-0472">Membrane</keyword>
<reference evidence="20 21" key="1">
    <citation type="submission" date="2018-11" db="EMBL/GenBank/DDBJ databases">
        <title>Pseudaminobacter arsenicus sp. nov., an arsenic-resistant bacterium isolated from arsenic-rich aquifers.</title>
        <authorList>
            <person name="Mu Y."/>
        </authorList>
    </citation>
    <scope>NUCLEOTIDE SEQUENCE [LARGE SCALE GENOMIC DNA]</scope>
    <source>
        <strain evidence="20 21">CB3</strain>
    </source>
</reference>
<evidence type="ECO:0000256" key="1">
    <source>
        <dbReference type="ARBA" id="ARBA00001698"/>
    </source>
</evidence>
<dbReference type="GO" id="GO:0005886">
    <property type="term" value="C:plasma membrane"/>
    <property type="evidence" value="ECO:0007669"/>
    <property type="project" value="UniProtKB-SubCell"/>
</dbReference>
<keyword evidence="11 18" id="KW-0812">Transmembrane</keyword>
<organism evidence="20 21">
    <name type="scientific">Borborobacter arsenicus</name>
    <dbReference type="NCBI Taxonomy" id="1851146"/>
    <lineage>
        <taxon>Bacteria</taxon>
        <taxon>Pseudomonadati</taxon>
        <taxon>Pseudomonadota</taxon>
        <taxon>Alphaproteobacteria</taxon>
        <taxon>Hyphomicrobiales</taxon>
        <taxon>Phyllobacteriaceae</taxon>
        <taxon>Borborobacter</taxon>
    </lineage>
</organism>
<comment type="pathway">
    <text evidence="4">Lipid metabolism.</text>
</comment>